<dbReference type="InterPro" id="IPR028082">
    <property type="entry name" value="Peripla_BP_I"/>
</dbReference>
<gene>
    <name evidence="6" type="ORF">GCM10009416_43680</name>
</gene>
<evidence type="ECO:0000313" key="6">
    <source>
        <dbReference type="EMBL" id="GAA0601055.1"/>
    </source>
</evidence>
<protein>
    <recommendedName>
        <fullName evidence="5">Cytochrome c domain-containing protein</fullName>
    </recommendedName>
</protein>
<dbReference type="Pfam" id="PF00034">
    <property type="entry name" value="Cytochrom_C"/>
    <property type="match status" value="1"/>
</dbReference>
<keyword evidence="7" id="KW-1185">Reference proteome</keyword>
<accession>A0ABP3R779</accession>
<dbReference type="RefSeq" id="WP_343897540.1">
    <property type="nucleotide sequence ID" value="NZ_BAAAFZ010000076.1"/>
</dbReference>
<dbReference type="SUPFAM" id="SSF53822">
    <property type="entry name" value="Periplasmic binding protein-like I"/>
    <property type="match status" value="1"/>
</dbReference>
<dbReference type="PROSITE" id="PS51007">
    <property type="entry name" value="CYTC"/>
    <property type="match status" value="1"/>
</dbReference>
<proteinExistence type="predicted"/>
<dbReference type="InterPro" id="IPR036909">
    <property type="entry name" value="Cyt_c-like_dom_sf"/>
</dbReference>
<keyword evidence="1 4" id="KW-0349">Heme</keyword>
<evidence type="ECO:0000256" key="3">
    <source>
        <dbReference type="ARBA" id="ARBA00023004"/>
    </source>
</evidence>
<evidence type="ECO:0000259" key="5">
    <source>
        <dbReference type="PROSITE" id="PS51007"/>
    </source>
</evidence>
<dbReference type="EMBL" id="BAAAFZ010000076">
    <property type="protein sequence ID" value="GAA0601055.1"/>
    <property type="molecule type" value="Genomic_DNA"/>
</dbReference>
<dbReference type="Proteomes" id="UP001501588">
    <property type="component" value="Unassembled WGS sequence"/>
</dbReference>
<dbReference type="InterPro" id="IPR009056">
    <property type="entry name" value="Cyt_c-like_dom"/>
</dbReference>
<keyword evidence="2 4" id="KW-0479">Metal-binding</keyword>
<sequence>MALLLAGAGPASAMEPGEALYALGARPGAVAPRAVAAGGAVLPASALPCAGCHGADGAGGRAEAGVRPPPVAWSALSRPTPERPAYDEAALLRTVAQGVAAGGRALDPAMPRYALTLDDGQALVAWLRALDAPRATPGVTEDRVRLGLLLPPGPRGEAFAAAFAGALKAAAPVGVFGRRIERVVAPAAGEPSDAVRLLLGEGVLALVSALPEEANAAALAAAGVARVPLLSVRAGEDMAPLGYALLPGAVDEGVALLRALPEPGRAAILAGNAAEARLGGRIADRVAALTGAEPPVVGAAELRAARAEGVAAVLALAPASGLAEAVAPLREIALPVLVVGSRGGLAAPAGAAVLGRPVLVGLGVPAEMGDGVALARFRAGEAARAGLTGRLGHAMGEVVVEALRRGGRGVTREKLAAAFAGPPFDTGALPPLRLFGGARGGGGGGIRLFQVDGTGRVLRGPATAGAD</sequence>
<comment type="caution">
    <text evidence="6">The sequence shown here is derived from an EMBL/GenBank/DDBJ whole genome shotgun (WGS) entry which is preliminary data.</text>
</comment>
<name>A0ABP3R779_9PROT</name>
<evidence type="ECO:0000256" key="1">
    <source>
        <dbReference type="ARBA" id="ARBA00022617"/>
    </source>
</evidence>
<evidence type="ECO:0000256" key="2">
    <source>
        <dbReference type="ARBA" id="ARBA00022723"/>
    </source>
</evidence>
<feature type="domain" description="Cytochrome c" evidence="5">
    <location>
        <begin position="33"/>
        <end position="131"/>
    </location>
</feature>
<dbReference type="SUPFAM" id="SSF46626">
    <property type="entry name" value="Cytochrome c"/>
    <property type="match status" value="1"/>
</dbReference>
<organism evidence="6 7">
    <name type="scientific">Craurococcus roseus</name>
    <dbReference type="NCBI Taxonomy" id="77585"/>
    <lineage>
        <taxon>Bacteria</taxon>
        <taxon>Pseudomonadati</taxon>
        <taxon>Pseudomonadota</taxon>
        <taxon>Alphaproteobacteria</taxon>
        <taxon>Acetobacterales</taxon>
        <taxon>Acetobacteraceae</taxon>
        <taxon>Craurococcus</taxon>
    </lineage>
</organism>
<evidence type="ECO:0000313" key="7">
    <source>
        <dbReference type="Proteomes" id="UP001501588"/>
    </source>
</evidence>
<dbReference type="Gene3D" id="1.10.760.10">
    <property type="entry name" value="Cytochrome c-like domain"/>
    <property type="match status" value="1"/>
</dbReference>
<evidence type="ECO:0000256" key="4">
    <source>
        <dbReference type="PROSITE-ProRule" id="PRU00433"/>
    </source>
</evidence>
<keyword evidence="3 4" id="KW-0408">Iron</keyword>
<reference evidence="7" key="1">
    <citation type="journal article" date="2019" name="Int. J. Syst. Evol. Microbiol.">
        <title>The Global Catalogue of Microorganisms (GCM) 10K type strain sequencing project: providing services to taxonomists for standard genome sequencing and annotation.</title>
        <authorList>
            <consortium name="The Broad Institute Genomics Platform"/>
            <consortium name="The Broad Institute Genome Sequencing Center for Infectious Disease"/>
            <person name="Wu L."/>
            <person name="Ma J."/>
        </authorList>
    </citation>
    <scope>NUCLEOTIDE SEQUENCE [LARGE SCALE GENOMIC DNA]</scope>
    <source>
        <strain evidence="7">JCM 9933</strain>
    </source>
</reference>
<dbReference type="Gene3D" id="3.40.50.2300">
    <property type="match status" value="2"/>
</dbReference>